<name>A0A382ZYV7_9ZZZZ</name>
<sequence length="76" mass="8620">MSQEELGIFALGLPLILFAIFFAVLGFLVPWFVWRTSVYTREARDLVRDVNARLVGTNSQLDEANRHLSIMAHASK</sequence>
<evidence type="ECO:0000256" key="1">
    <source>
        <dbReference type="SAM" id="Phobius"/>
    </source>
</evidence>
<keyword evidence="1" id="KW-0472">Membrane</keyword>
<feature type="transmembrane region" description="Helical" evidence="1">
    <location>
        <begin position="6"/>
        <end position="34"/>
    </location>
</feature>
<proteinExistence type="predicted"/>
<keyword evidence="1" id="KW-0812">Transmembrane</keyword>
<organism evidence="2">
    <name type="scientific">marine metagenome</name>
    <dbReference type="NCBI Taxonomy" id="408172"/>
    <lineage>
        <taxon>unclassified sequences</taxon>
        <taxon>metagenomes</taxon>
        <taxon>ecological metagenomes</taxon>
    </lineage>
</organism>
<dbReference type="EMBL" id="UINC01187237">
    <property type="protein sequence ID" value="SVD99858.1"/>
    <property type="molecule type" value="Genomic_DNA"/>
</dbReference>
<keyword evidence="1" id="KW-1133">Transmembrane helix</keyword>
<protein>
    <submittedName>
        <fullName evidence="2">Uncharacterized protein</fullName>
    </submittedName>
</protein>
<evidence type="ECO:0000313" key="2">
    <source>
        <dbReference type="EMBL" id="SVD99858.1"/>
    </source>
</evidence>
<accession>A0A382ZYV7</accession>
<reference evidence="2" key="1">
    <citation type="submission" date="2018-05" db="EMBL/GenBank/DDBJ databases">
        <authorList>
            <person name="Lanie J.A."/>
            <person name="Ng W.-L."/>
            <person name="Kazmierczak K.M."/>
            <person name="Andrzejewski T.M."/>
            <person name="Davidsen T.M."/>
            <person name="Wayne K.J."/>
            <person name="Tettelin H."/>
            <person name="Glass J.I."/>
            <person name="Rusch D."/>
            <person name="Podicherti R."/>
            <person name="Tsui H.-C.T."/>
            <person name="Winkler M.E."/>
        </authorList>
    </citation>
    <scope>NUCLEOTIDE SEQUENCE</scope>
</reference>
<dbReference type="AlphaFoldDB" id="A0A382ZYV7"/>
<gene>
    <name evidence="2" type="ORF">METZ01_LOCUS452712</name>
</gene>